<accession>A0A375H9M3</accession>
<evidence type="ECO:0000313" key="2">
    <source>
        <dbReference type="EMBL" id="SPD48711.1"/>
    </source>
</evidence>
<keyword evidence="2" id="KW-0614">Plasmid</keyword>
<feature type="compositionally biased region" description="Basic and acidic residues" evidence="1">
    <location>
        <begin position="28"/>
        <end position="37"/>
    </location>
</feature>
<geneLocation type="plasmid" evidence="2">
    <name>I</name>
</geneLocation>
<reference evidence="2" key="1">
    <citation type="submission" date="2018-01" db="EMBL/GenBank/DDBJ databases">
        <authorList>
            <person name="Gaut B.S."/>
            <person name="Morton B.R."/>
            <person name="Clegg M.T."/>
            <person name="Duvall M.R."/>
        </authorList>
    </citation>
    <scope>NUCLEOTIDE SEQUENCE</scope>
    <source>
        <strain evidence="2">Cupriavidus taiwanensis STM 8555</strain>
    </source>
</reference>
<evidence type="ECO:0000256" key="1">
    <source>
        <dbReference type="SAM" id="MobiDB-lite"/>
    </source>
</evidence>
<feature type="region of interest" description="Disordered" evidence="1">
    <location>
        <begin position="19"/>
        <end position="57"/>
    </location>
</feature>
<gene>
    <name evidence="2" type="ORF">CBM2612_P0056</name>
</gene>
<sequence length="78" mass="8576">MRHFSGCVGINLGETSDGIGFGGRPARCGRDRSEETRAQCSHKMPQAPPLFRDRKPVSPDTIRARKTLTPASLNIVIR</sequence>
<name>A0A375H9M3_9BURK</name>
<proteinExistence type="predicted"/>
<dbReference type="AlphaFoldDB" id="A0A375H9M3"/>
<organism evidence="2">
    <name type="scientific">Cupriavidus taiwanensis</name>
    <dbReference type="NCBI Taxonomy" id="164546"/>
    <lineage>
        <taxon>Bacteria</taxon>
        <taxon>Pseudomonadati</taxon>
        <taxon>Pseudomonadota</taxon>
        <taxon>Betaproteobacteria</taxon>
        <taxon>Burkholderiales</taxon>
        <taxon>Burkholderiaceae</taxon>
        <taxon>Cupriavidus</taxon>
    </lineage>
</organism>
<dbReference type="EMBL" id="LT984809">
    <property type="protein sequence ID" value="SPD48711.1"/>
    <property type="molecule type" value="Genomic_DNA"/>
</dbReference>
<protein>
    <submittedName>
        <fullName evidence="2">Uncharacterized protein</fullName>
    </submittedName>
</protein>